<reference evidence="8" key="1">
    <citation type="submission" date="2022-06" db="EMBL/GenBank/DDBJ databases">
        <title>Isolation of gut microbiota from human fecal samples.</title>
        <authorList>
            <person name="Pamer E.G."/>
            <person name="Barat B."/>
            <person name="Waligurski E."/>
            <person name="Medina S."/>
            <person name="Paddock L."/>
            <person name="Mostad J."/>
        </authorList>
    </citation>
    <scope>NUCLEOTIDE SEQUENCE</scope>
    <source>
        <strain evidence="8">DFI.5.57</strain>
    </source>
</reference>
<feature type="transmembrane region" description="Helical" evidence="6">
    <location>
        <begin position="391"/>
        <end position="420"/>
    </location>
</feature>
<dbReference type="AlphaFoldDB" id="A0AAW5KKU7"/>
<dbReference type="InterPro" id="IPR004477">
    <property type="entry name" value="ComEC_N"/>
</dbReference>
<comment type="subcellular location">
    <subcellularLocation>
        <location evidence="1">Cell membrane</location>
        <topology evidence="1">Multi-pass membrane protein</topology>
    </subcellularLocation>
</comment>
<dbReference type="PANTHER" id="PTHR30619">
    <property type="entry name" value="DNA INTERNALIZATION/COMPETENCE PROTEIN COMEC/REC2"/>
    <property type="match status" value="1"/>
</dbReference>
<comment type="caution">
    <text evidence="8">The sequence shown here is derived from an EMBL/GenBank/DDBJ whole genome shotgun (WGS) entry which is preliminary data.</text>
</comment>
<feature type="transmembrane region" description="Helical" evidence="6">
    <location>
        <begin position="7"/>
        <end position="23"/>
    </location>
</feature>
<feature type="transmembrane region" description="Helical" evidence="6">
    <location>
        <begin position="327"/>
        <end position="348"/>
    </location>
</feature>
<dbReference type="RefSeq" id="WP_256321423.1">
    <property type="nucleotide sequence ID" value="NZ_JANGCN010000002.1"/>
</dbReference>
<feature type="transmembrane region" description="Helical" evidence="6">
    <location>
        <begin position="29"/>
        <end position="45"/>
    </location>
</feature>
<sequence length="666" mass="72896">MVRKSCYIGFSYFAGLFICTIGWGRNNVVFALASACVAITAFALIKRYRKHIALCFVSFLIAVGVNTAYTHIFYDKLTALDGKTVTVKGEITDISYIGSDTCRLSVNGTVGGVKGRLTFYADDIEYDYYDNIVATVKVSRIKDSINFKSEQYDRPKGIFLQGSTAESIEVTGGGNTILRSIMHYRDKMFKLINDIIGGDEGGFAAAMLCGDKTELSKQTKLTVYRSGIGHIFSVSGTHVVIISAMIGWLMQKLSKDKRVIFAVQTVAMWAFAVFAGFSVSVVRAAVMLTLVTAAPLLYRRPDPANTLCLCAVVILTLSPYAAADCSFLLSFTATFVIGTVCPKVAALVKGEGILYSLERQAVNAVTILFCTMPVQLMFFSEISLVAPLSNILLVPACTLALGLTVITAVTGGAAIIAYPVLTVVKYLLKVVLFLAELFSKFSFAYLPRGVRPLGIVMLVTCLVPVAVMFLRKSVKLGAFCTALMLVCWTAVYNFSLAFGGSVKIVVMPKGNAVQAVLYDKTKGMVFDMGSKGKLNSGMESFLELYGIKELKGAFIESEQYYTITKYNEQMTIRPDRFYINGEPDNDSELPFMTGAQLDWNGVNIEALEDGYKITNEGCVVTIEKGSVTINGRNLDTTDEEYPLMIDMKNSQIRRTDYGFAYGFGSW</sequence>
<keyword evidence="5 6" id="KW-0472">Membrane</keyword>
<protein>
    <submittedName>
        <fullName evidence="8">Competence protein ComEC family protein</fullName>
    </submittedName>
</protein>
<dbReference type="PANTHER" id="PTHR30619:SF1">
    <property type="entry name" value="RECOMBINATION PROTEIN 2"/>
    <property type="match status" value="1"/>
</dbReference>
<feature type="transmembrane region" description="Helical" evidence="6">
    <location>
        <begin position="476"/>
        <end position="499"/>
    </location>
</feature>
<feature type="transmembrane region" description="Helical" evidence="6">
    <location>
        <begin position="453"/>
        <end position="470"/>
    </location>
</feature>
<gene>
    <name evidence="8" type="ORF">NE632_01250</name>
</gene>
<dbReference type="InterPro" id="IPR052159">
    <property type="entry name" value="Competence_DNA_uptake"/>
</dbReference>
<evidence type="ECO:0000256" key="2">
    <source>
        <dbReference type="ARBA" id="ARBA00022475"/>
    </source>
</evidence>
<keyword evidence="4 6" id="KW-1133">Transmembrane helix</keyword>
<evidence type="ECO:0000313" key="9">
    <source>
        <dbReference type="Proteomes" id="UP001206236"/>
    </source>
</evidence>
<organism evidence="8 9">
    <name type="scientific">Ruminococcus bicirculans</name>
    <name type="common">ex Wegman et al. 2014</name>
    <dbReference type="NCBI Taxonomy" id="1160721"/>
    <lineage>
        <taxon>Bacteria</taxon>
        <taxon>Bacillati</taxon>
        <taxon>Bacillota</taxon>
        <taxon>Clostridia</taxon>
        <taxon>Eubacteriales</taxon>
        <taxon>Oscillospiraceae</taxon>
        <taxon>Ruminococcus</taxon>
    </lineage>
</organism>
<dbReference type="Pfam" id="PF03772">
    <property type="entry name" value="Competence"/>
    <property type="match status" value="1"/>
</dbReference>
<name>A0AAW5KKU7_9FIRM</name>
<keyword evidence="3 6" id="KW-0812">Transmembrane</keyword>
<dbReference type="Proteomes" id="UP001206236">
    <property type="component" value="Unassembled WGS sequence"/>
</dbReference>
<dbReference type="NCBIfam" id="TIGR00360">
    <property type="entry name" value="ComEC_N-term"/>
    <property type="match status" value="1"/>
</dbReference>
<feature type="transmembrane region" description="Helical" evidence="6">
    <location>
        <begin position="228"/>
        <end position="249"/>
    </location>
</feature>
<evidence type="ECO:0000256" key="4">
    <source>
        <dbReference type="ARBA" id="ARBA00022989"/>
    </source>
</evidence>
<evidence type="ECO:0000256" key="6">
    <source>
        <dbReference type="SAM" id="Phobius"/>
    </source>
</evidence>
<evidence type="ECO:0000259" key="7">
    <source>
        <dbReference type="Pfam" id="PF03772"/>
    </source>
</evidence>
<feature type="transmembrane region" description="Helical" evidence="6">
    <location>
        <begin position="304"/>
        <end position="322"/>
    </location>
</feature>
<keyword evidence="2" id="KW-1003">Cell membrane</keyword>
<proteinExistence type="predicted"/>
<dbReference type="GO" id="GO:0005886">
    <property type="term" value="C:plasma membrane"/>
    <property type="evidence" value="ECO:0007669"/>
    <property type="project" value="UniProtKB-SubCell"/>
</dbReference>
<accession>A0AAW5KKU7</accession>
<feature type="transmembrane region" description="Helical" evidence="6">
    <location>
        <begin position="269"/>
        <end position="298"/>
    </location>
</feature>
<evidence type="ECO:0000256" key="5">
    <source>
        <dbReference type="ARBA" id="ARBA00023136"/>
    </source>
</evidence>
<feature type="transmembrane region" description="Helical" evidence="6">
    <location>
        <begin position="52"/>
        <end position="74"/>
    </location>
</feature>
<feature type="domain" description="ComEC/Rec2-related protein" evidence="7">
    <location>
        <begin position="207"/>
        <end position="471"/>
    </location>
</feature>
<evidence type="ECO:0000256" key="1">
    <source>
        <dbReference type="ARBA" id="ARBA00004651"/>
    </source>
</evidence>
<evidence type="ECO:0000256" key="3">
    <source>
        <dbReference type="ARBA" id="ARBA00022692"/>
    </source>
</evidence>
<dbReference type="EMBL" id="JANGCN010000002">
    <property type="protein sequence ID" value="MCQ5151922.1"/>
    <property type="molecule type" value="Genomic_DNA"/>
</dbReference>
<evidence type="ECO:0000313" key="8">
    <source>
        <dbReference type="EMBL" id="MCQ5151922.1"/>
    </source>
</evidence>
<feature type="transmembrane region" description="Helical" evidence="6">
    <location>
        <begin position="360"/>
        <end position="379"/>
    </location>
</feature>